<dbReference type="PANTHER" id="PTHR43102:SF2">
    <property type="entry name" value="GAF DOMAIN-CONTAINING PROTEIN"/>
    <property type="match status" value="1"/>
</dbReference>
<dbReference type="EC" id="2.7.13.3" evidence="2"/>
<dbReference type="InterPro" id="IPR036890">
    <property type="entry name" value="HATPase_C_sf"/>
</dbReference>
<accession>A0A848J4V2</accession>
<dbReference type="InterPro" id="IPR003018">
    <property type="entry name" value="GAF"/>
</dbReference>
<dbReference type="Proteomes" id="UP000559010">
    <property type="component" value="Unassembled WGS sequence"/>
</dbReference>
<evidence type="ECO:0000259" key="4">
    <source>
        <dbReference type="PROSITE" id="PS50109"/>
    </source>
</evidence>
<evidence type="ECO:0000256" key="3">
    <source>
        <dbReference type="ARBA" id="ARBA00022553"/>
    </source>
</evidence>
<evidence type="ECO:0000313" key="6">
    <source>
        <dbReference type="Proteomes" id="UP000559010"/>
    </source>
</evidence>
<dbReference type="InterPro" id="IPR003594">
    <property type="entry name" value="HATPase_dom"/>
</dbReference>
<dbReference type="EMBL" id="JABBNU010000004">
    <property type="protein sequence ID" value="NMM48192.1"/>
    <property type="molecule type" value="Genomic_DNA"/>
</dbReference>
<dbReference type="PANTHER" id="PTHR43102">
    <property type="entry name" value="SLR1143 PROTEIN"/>
    <property type="match status" value="1"/>
</dbReference>
<dbReference type="SUPFAM" id="SSF55874">
    <property type="entry name" value="ATPase domain of HSP90 chaperone/DNA topoisomerase II/histidine kinase"/>
    <property type="match status" value="1"/>
</dbReference>
<dbReference type="CDD" id="cd00082">
    <property type="entry name" value="HisKA"/>
    <property type="match status" value="1"/>
</dbReference>
<dbReference type="Gene3D" id="1.10.287.130">
    <property type="match status" value="1"/>
</dbReference>
<comment type="caution">
    <text evidence="5">The sequence shown here is derived from an EMBL/GenBank/DDBJ whole genome shotgun (WGS) entry which is preliminary data.</text>
</comment>
<dbReference type="RefSeq" id="WP_169679624.1">
    <property type="nucleotide sequence ID" value="NZ_JABBNU010000004.1"/>
</dbReference>
<name>A0A848J4V2_9BACT</name>
<dbReference type="Pfam" id="PF01590">
    <property type="entry name" value="GAF"/>
    <property type="match status" value="1"/>
</dbReference>
<feature type="domain" description="Histidine kinase" evidence="4">
    <location>
        <begin position="195"/>
        <end position="409"/>
    </location>
</feature>
<dbReference type="AlphaFoldDB" id="A0A848J4V2"/>
<dbReference type="PRINTS" id="PR00344">
    <property type="entry name" value="BCTRLSENSOR"/>
</dbReference>
<dbReference type="InterPro" id="IPR004358">
    <property type="entry name" value="Sig_transdc_His_kin-like_C"/>
</dbReference>
<dbReference type="Gene3D" id="3.30.565.10">
    <property type="entry name" value="Histidine kinase-like ATPase, C-terminal domain"/>
    <property type="match status" value="1"/>
</dbReference>
<keyword evidence="6" id="KW-1185">Reference proteome</keyword>
<reference evidence="5 6" key="1">
    <citation type="submission" date="2020-04" db="EMBL/GenBank/DDBJ databases">
        <title>Flammeovirgaceae bacterium KN852 isolated from deep sea.</title>
        <authorList>
            <person name="Zhang D.-C."/>
        </authorList>
    </citation>
    <scope>NUCLEOTIDE SEQUENCE [LARGE SCALE GENOMIC DNA]</scope>
    <source>
        <strain evidence="5 6">KN852</strain>
    </source>
</reference>
<protein>
    <recommendedName>
        <fullName evidence="2">histidine kinase</fullName>
        <ecNumber evidence="2">2.7.13.3</ecNumber>
    </recommendedName>
</protein>
<dbReference type="InterPro" id="IPR005467">
    <property type="entry name" value="His_kinase_dom"/>
</dbReference>
<sequence>MNNNYPIPENEAERLNFLKELDILDTKEEEQYNRIVELASQICKVPISLITLVDQDRQWFKANKGLTVSSTSREAAFCSHTIIQNEILIVNDALADDRFKNNPLVLGYPNIRFYAGWPLITTNGLALGSLCVIDNIPRELTDEQEFALKVLSEQVLLLFDNRLKQKQLDQKIHDLDIQNKKLTELNQMGNQFISLISHDLKSPLSTTKSLIYLLKNNSIAEEDLDKYLDQMDVMIDGTNHLIENLVSWGSKQLEGRTIESQLFSPIELIESSLEIFKINLTAKNIQLKNSVPSDLSINSDKDILYFVFRNMIHNAIKFTDNGEINITYEATEDYHEFIVKDSGIGMDNETVDKLNSGKISNSNRGTKGEKGSGLGSYFCKKFLEKLSGRIIFESVKGYGTSVKILLPKN</sequence>
<keyword evidence="5" id="KW-0418">Kinase</keyword>
<organism evidence="5 6">
    <name type="scientific">Marinigracilibium pacificum</name>
    <dbReference type="NCBI Taxonomy" id="2729599"/>
    <lineage>
        <taxon>Bacteria</taxon>
        <taxon>Pseudomonadati</taxon>
        <taxon>Bacteroidota</taxon>
        <taxon>Cytophagia</taxon>
        <taxon>Cytophagales</taxon>
        <taxon>Flammeovirgaceae</taxon>
        <taxon>Marinigracilibium</taxon>
    </lineage>
</organism>
<dbReference type="SUPFAM" id="SSF47384">
    <property type="entry name" value="Homodimeric domain of signal transducing histidine kinase"/>
    <property type="match status" value="1"/>
</dbReference>
<comment type="catalytic activity">
    <reaction evidence="1">
        <text>ATP + protein L-histidine = ADP + protein N-phospho-L-histidine.</text>
        <dbReference type="EC" id="2.7.13.3"/>
    </reaction>
</comment>
<dbReference type="PROSITE" id="PS50109">
    <property type="entry name" value="HIS_KIN"/>
    <property type="match status" value="1"/>
</dbReference>
<proteinExistence type="predicted"/>
<evidence type="ECO:0000256" key="1">
    <source>
        <dbReference type="ARBA" id="ARBA00000085"/>
    </source>
</evidence>
<dbReference type="SMART" id="SM00387">
    <property type="entry name" value="HATPase_c"/>
    <property type="match status" value="1"/>
</dbReference>
<keyword evidence="5" id="KW-0808">Transferase</keyword>
<dbReference type="InterPro" id="IPR029016">
    <property type="entry name" value="GAF-like_dom_sf"/>
</dbReference>
<dbReference type="GO" id="GO:0000155">
    <property type="term" value="F:phosphorelay sensor kinase activity"/>
    <property type="evidence" value="ECO:0007669"/>
    <property type="project" value="InterPro"/>
</dbReference>
<dbReference type="Pfam" id="PF02518">
    <property type="entry name" value="HATPase_c"/>
    <property type="match status" value="1"/>
</dbReference>
<dbReference type="SMART" id="SM00065">
    <property type="entry name" value="GAF"/>
    <property type="match status" value="1"/>
</dbReference>
<dbReference type="InterPro" id="IPR036097">
    <property type="entry name" value="HisK_dim/P_sf"/>
</dbReference>
<evidence type="ECO:0000313" key="5">
    <source>
        <dbReference type="EMBL" id="NMM48192.1"/>
    </source>
</evidence>
<dbReference type="InterPro" id="IPR003661">
    <property type="entry name" value="HisK_dim/P_dom"/>
</dbReference>
<gene>
    <name evidence="5" type="ORF">HH304_07250</name>
</gene>
<dbReference type="Gene3D" id="3.30.450.40">
    <property type="match status" value="1"/>
</dbReference>
<evidence type="ECO:0000256" key="2">
    <source>
        <dbReference type="ARBA" id="ARBA00012438"/>
    </source>
</evidence>
<keyword evidence="3" id="KW-0597">Phosphoprotein</keyword>
<dbReference type="SUPFAM" id="SSF55781">
    <property type="entry name" value="GAF domain-like"/>
    <property type="match status" value="1"/>
</dbReference>